<name>A0A7R9E2E1_9NEOP</name>
<feature type="domain" description="EGF-like" evidence="7">
    <location>
        <begin position="384"/>
        <end position="423"/>
    </location>
</feature>
<feature type="domain" description="EGF-like" evidence="7">
    <location>
        <begin position="3526"/>
        <end position="3567"/>
    </location>
</feature>
<dbReference type="FunFam" id="2.10.25.10:FF:000005">
    <property type="entry name" value="Fibrillin 2"/>
    <property type="match status" value="1"/>
</dbReference>
<dbReference type="PANTHER" id="PTHR22963">
    <property type="entry name" value="ENDOGLIN-RELATED"/>
    <property type="match status" value="1"/>
</dbReference>
<dbReference type="InterPro" id="IPR024731">
    <property type="entry name" value="NELL2-like_EGF"/>
</dbReference>
<feature type="domain" description="EGF-like" evidence="7">
    <location>
        <begin position="549"/>
        <end position="592"/>
    </location>
</feature>
<feature type="domain" description="EGF-like" evidence="7">
    <location>
        <begin position="885"/>
        <end position="925"/>
    </location>
</feature>
<organism evidence="8">
    <name type="scientific">Timema monikensis</name>
    <dbReference type="NCBI Taxonomy" id="170555"/>
    <lineage>
        <taxon>Eukaryota</taxon>
        <taxon>Metazoa</taxon>
        <taxon>Ecdysozoa</taxon>
        <taxon>Arthropoda</taxon>
        <taxon>Hexapoda</taxon>
        <taxon>Insecta</taxon>
        <taxon>Pterygota</taxon>
        <taxon>Neoptera</taxon>
        <taxon>Polyneoptera</taxon>
        <taxon>Phasmatodea</taxon>
        <taxon>Timematodea</taxon>
        <taxon>Timematoidea</taxon>
        <taxon>Timematidae</taxon>
        <taxon>Timema</taxon>
    </lineage>
</organism>
<dbReference type="FunFam" id="2.10.25.10:FF:000265">
    <property type="entry name" value="Dumpy, isoform P"/>
    <property type="match status" value="1"/>
</dbReference>
<dbReference type="PROSITE" id="PS01186">
    <property type="entry name" value="EGF_2"/>
    <property type="match status" value="17"/>
</dbReference>
<dbReference type="SMART" id="SM00181">
    <property type="entry name" value="EGF"/>
    <property type="match status" value="60"/>
</dbReference>
<feature type="domain" description="EGF-like" evidence="7">
    <location>
        <begin position="2260"/>
        <end position="2296"/>
    </location>
</feature>
<dbReference type="SMART" id="SM00179">
    <property type="entry name" value="EGF_CA"/>
    <property type="match status" value="22"/>
</dbReference>
<feature type="domain" description="EGF-like" evidence="7">
    <location>
        <begin position="1429"/>
        <end position="1468"/>
    </location>
</feature>
<keyword evidence="3" id="KW-0677">Repeat</keyword>
<dbReference type="FunFam" id="2.10.25.10:FF:000555">
    <property type="entry name" value="Dumpy, isoform I"/>
    <property type="match status" value="1"/>
</dbReference>
<feature type="domain" description="EGF-like" evidence="7">
    <location>
        <begin position="3481"/>
        <end position="3521"/>
    </location>
</feature>
<keyword evidence="4 6" id="KW-1015">Disulfide bond</keyword>
<dbReference type="InterPro" id="IPR006150">
    <property type="entry name" value="Cys_repeat_1"/>
</dbReference>
<accession>A0A7R9E2E1</accession>
<dbReference type="SUPFAM" id="SSF57184">
    <property type="entry name" value="Growth factor receptor domain"/>
    <property type="match status" value="5"/>
</dbReference>
<dbReference type="SMART" id="SM00289">
    <property type="entry name" value="WR1"/>
    <property type="match status" value="13"/>
</dbReference>
<dbReference type="CDD" id="cd00054">
    <property type="entry name" value="EGF_CA"/>
    <property type="match status" value="12"/>
</dbReference>
<dbReference type="Pfam" id="PF12947">
    <property type="entry name" value="EGF_3"/>
    <property type="match status" value="2"/>
</dbReference>
<feature type="domain" description="EGF-like" evidence="7">
    <location>
        <begin position="1200"/>
        <end position="1238"/>
    </location>
</feature>
<dbReference type="FunFam" id="2.10.25.10:FF:000526">
    <property type="entry name" value="Dumpy, isoform J"/>
    <property type="match status" value="1"/>
</dbReference>
<dbReference type="Pfam" id="PF07645">
    <property type="entry name" value="EGF_CA"/>
    <property type="match status" value="16"/>
</dbReference>
<evidence type="ECO:0000313" key="8">
    <source>
        <dbReference type="EMBL" id="CAD7425816.1"/>
    </source>
</evidence>
<evidence type="ECO:0000256" key="4">
    <source>
        <dbReference type="ARBA" id="ARBA00023157"/>
    </source>
</evidence>
<dbReference type="InterPro" id="IPR049883">
    <property type="entry name" value="NOTCH1_EGF-like"/>
</dbReference>
<evidence type="ECO:0000256" key="6">
    <source>
        <dbReference type="PROSITE-ProRule" id="PRU00076"/>
    </source>
</evidence>
<feature type="domain" description="EGF-like" evidence="7">
    <location>
        <begin position="2789"/>
        <end position="2829"/>
    </location>
</feature>
<feature type="domain" description="EGF-like" evidence="7">
    <location>
        <begin position="468"/>
        <end position="508"/>
    </location>
</feature>
<keyword evidence="1 6" id="KW-0245">EGF-like domain</keyword>
<feature type="domain" description="EGF-like" evidence="7">
    <location>
        <begin position="19"/>
        <end position="57"/>
    </location>
</feature>
<reference evidence="8" key="1">
    <citation type="submission" date="2020-11" db="EMBL/GenBank/DDBJ databases">
        <authorList>
            <person name="Tran Van P."/>
        </authorList>
    </citation>
    <scope>NUCLEOTIDE SEQUENCE</scope>
</reference>
<feature type="domain" description="EGF-like" evidence="7">
    <location>
        <begin position="723"/>
        <end position="767"/>
    </location>
</feature>
<dbReference type="InterPro" id="IPR018097">
    <property type="entry name" value="EGF_Ca-bd_CS"/>
</dbReference>
<proteinExistence type="predicted"/>
<dbReference type="PANTHER" id="PTHR22963:SF39">
    <property type="entry name" value="DUMPY"/>
    <property type="match status" value="1"/>
</dbReference>
<keyword evidence="2" id="KW-0732">Signal</keyword>
<dbReference type="InterPro" id="IPR000742">
    <property type="entry name" value="EGF"/>
</dbReference>
<dbReference type="PROSITE" id="PS50026">
    <property type="entry name" value="EGF_3"/>
    <property type="match status" value="28"/>
</dbReference>
<feature type="domain" description="EGF-like" evidence="7">
    <location>
        <begin position="1928"/>
        <end position="1964"/>
    </location>
</feature>
<feature type="domain" description="EGF-like" evidence="7">
    <location>
        <begin position="929"/>
        <end position="968"/>
    </location>
</feature>
<feature type="disulfide bond" evidence="6">
    <location>
        <begin position="939"/>
        <end position="956"/>
    </location>
</feature>
<evidence type="ECO:0000259" key="7">
    <source>
        <dbReference type="PROSITE" id="PS50026"/>
    </source>
</evidence>
<dbReference type="PROSITE" id="PS01187">
    <property type="entry name" value="EGF_CA"/>
    <property type="match status" value="9"/>
</dbReference>
<gene>
    <name evidence="8" type="ORF">TMSB3V08_LOCUS2719</name>
</gene>
<evidence type="ECO:0000256" key="2">
    <source>
        <dbReference type="ARBA" id="ARBA00022729"/>
    </source>
</evidence>
<dbReference type="SMART" id="SM00286">
    <property type="entry name" value="PTI"/>
    <property type="match status" value="20"/>
</dbReference>
<feature type="domain" description="EGF-like" evidence="7">
    <location>
        <begin position="1469"/>
        <end position="1508"/>
    </location>
</feature>
<dbReference type="InterPro" id="IPR009030">
    <property type="entry name" value="Growth_fac_rcpt_cys_sf"/>
</dbReference>
<feature type="domain" description="EGF-like" evidence="7">
    <location>
        <begin position="1286"/>
        <end position="1323"/>
    </location>
</feature>
<feature type="domain" description="EGF-like" evidence="7">
    <location>
        <begin position="3440"/>
        <end position="3479"/>
    </location>
</feature>
<feature type="domain" description="EGF-like" evidence="7">
    <location>
        <begin position="2942"/>
        <end position="2981"/>
    </location>
</feature>
<keyword evidence="5" id="KW-0325">Glycoprotein</keyword>
<feature type="domain" description="EGF-like" evidence="7">
    <location>
        <begin position="1079"/>
        <end position="1121"/>
    </location>
</feature>
<evidence type="ECO:0000256" key="1">
    <source>
        <dbReference type="ARBA" id="ARBA00022536"/>
    </source>
</evidence>
<protein>
    <recommendedName>
        <fullName evidence="7">EGF-like domain-containing protein</fullName>
    </recommendedName>
</protein>
<evidence type="ECO:0000256" key="3">
    <source>
        <dbReference type="ARBA" id="ARBA00022737"/>
    </source>
</evidence>
<feature type="domain" description="EGF-like" evidence="7">
    <location>
        <begin position="768"/>
        <end position="806"/>
    </location>
</feature>
<dbReference type="InterPro" id="IPR000152">
    <property type="entry name" value="EGF-type_Asp/Asn_hydroxyl_site"/>
</dbReference>
<dbReference type="Gene3D" id="2.10.25.10">
    <property type="entry name" value="Laminin"/>
    <property type="match status" value="23"/>
</dbReference>
<feature type="domain" description="EGF-like" evidence="7">
    <location>
        <begin position="3377"/>
        <end position="3417"/>
    </location>
</feature>
<dbReference type="SMART" id="SM00274">
    <property type="entry name" value="FOLN"/>
    <property type="match status" value="24"/>
</dbReference>
<feature type="domain" description="EGF-like" evidence="7">
    <location>
        <begin position="973"/>
        <end position="1016"/>
    </location>
</feature>
<sequence length="3902" mass="412257">MNQLQHESNSLDSKVPVTNENECKYRPCDVFAHCTNTLGSFHCTCFPGYMGDGFACEAYLSALLYRRNWSQETSARTLRSSAADHVRFTSKRSTKRGPVVRSLTHLKRTERARGTGEVVSHLYGNQSKVHPLAPILPHFPLFLTVPLNHLTALLPPPTRRQWKHCFPLSLHADAGMYSSPMASLVLTDSSQLTSVSQDLGRESGKPYRENIILSTPNQDSNLNLPVIGSPTYCESDTQPENHPDSEESAFFNVEPERQAMLFIWESPKSPPFATRLLSPDIDECKDPAIAARCVENAECCNLPAHFVCRCNPGYQGDGEEQCIARNSDHWTTEVVSNTKCVDVDECDDQKACGPGALCTNLPGGHKCECPAGFEGDARSTGCQDADECARSPCGRDALCSNMAGSFRCACPPGYLGDPFDSCTDVDECTNPGSNPCTGWQTECVNTVGSYECRCPSGYTTLSDQQCEDVNECGRANSCGINAKCINVPGSYKCLCPQGFSGHGRLFCENVDECKENPCGENALCTDTVGSYLCTCKEDYTGDPFKGCVDINECVALEKPCGTNAICENAVPGYNCLCPQGYSAKPDASVACEQIDVNILCKSNFDCVNNAECVDGQCFCQDGFVAQGALCADVDECHANPCGPYSLCTNTPGGYHCECETGYVGAPPRMKCKECKVVYSDTAPCEDVKCGQHAFCKPDGQEAYCICEDGWTFNPTDIAAGCLDIDECDKVNGPSGRCGANALCTNTPGGFNCQCQAGFSGNAFKQCLDIDECSRNDACGVGALCHNLPGSHMCECPEGSVPDPDPKVKCVGVVMCKTEQDCPGNAICDDKKRCYCPEPNVGNDCRHPCEDLSCGPNAQCMLVNNLAKCICSHGYTGSASVGSCLDINECAGNPCPPGAVCNNEPGSFSCECPGGFGGDPYREGCTKSDLPFECSADKPCPGGEQCIKDDFVGTSVCICQRGYTRDQATGGCRDMNECLELREKPACGLNAVCKNLPGSYDCHCPPGFNGNPFSLCEECNSLECQCQAPYQIVNENCVLAGCSKGEKCPVGAECITIAGGVSYCACPKGFRTKHDGSCEDINECTEGRHVCGYGAECINKLGAHECKCPRGYSGDPYNGVCSPDQVRCVSDGDCSSNEKCVQPGECICPPPFFSDPLDANKCKSPCERFPCGINSKCTPSDPPKCMCETGYKGDPLYGCVDIDECADNPCAYGAHCLNEKGGYKCVCARGVGTVAPKGECSSNDDCAGQLACVQGACVNPCNALPCGHNAYCEADNHAAWCRCTVGYAEVCSGIICGQNAVCIPTAGGPTCACPEGFLGNPFPGGACTPDVCSSTNPCVEPRVCIGGRCKQRCEGVVCGVGATCDHSTNKCVCDPFFVGNPDLVCMPPFVYPLCAPGCGKNAHCEYGINNQCVCNVGTSGNPYEGCGSQVKKSCSTTICGVGAQCKEGINSVECICPRGFNGNPYIHCQDVNECSGNACGSSAVCINTPGSYDCRCKEGYAGNPFVLCLPISHGTCDNPATCKCSKDVACPSGFSCDGGRCKNLCESVKCGPRAACDAGKCVCPPGSFGDPSDLSSGCKLRGQCNNDLDCSHSEICFQLGKGIRKCVDACGKIQCGPNALCVAENHRSSCICTDGYLGNPSDLTLGCQPERTIPTGECDTDRDCSKGLVCAVNLDGRQVCVDPCANVACAQNEVCHIDNNGHPACNCLSSFVWNPVSSACEKPSLPDCTADHDCKQVSACRPDALGVLKCTPVCLEFTCPTNAICVSLAHQGQCQCLPGYTGNPNDRNGCRPALKNQCTTDAQCSESDTCRQDGKAGVLMCKPACDLIKCGPHALCLANNHVAQCQCPPGPFAGDPNDPVVGCKTVPCVYNIDCPPTQLCNRLTHTCYDVCEEDACGLNAVCIAENHQATCQCPPGFRGNPLPDIECVSTEVCSPNPCHPSAMCEGSPSGHICRCPPGHVGDPFTSGCRPEGNCPNGDSDCPPLSSCLSGRCINPCDGACGPNALCNVVNRKAICSCPNKFVAGPTGPNAGCLRLAVECSSDADCKGDVCHNGQCKAVCRNIEDCTYGERCVQSMCLFPCAGHSQCSYGQACSNGFCHIGCRASKDCPSEHACINNKCQDPCKREGVCGANAICRCVNHATECLCPEGFVGSPVPQQGCVRIPTICSSANQCPSGNKCSDGMCALTCSQSDKCALGERCSGGLCVKVCYGDSNCLAGEVCLEGECRPGCASESDCKESQVCIHSKCRCGSGFESSPSGCRDINECEDSPCHSSAECSNIPGSYRCVCPDKTVGDPFLDPGCVAPDQCRKDSDCSDTLACVSGRCTDPCVVGAGAKCGPSAVCNVFDHQATCSCPAGHLGDPNNVNVGCFKVECITSEDCAFDKFCDGQTNKCTNPCDQVDCGRGSCKAQNHEGLCACFEGYTLVGGKCADIDECTRNPCHATAVCKNEPGSFSCSCADGLVGDPLKVGCRKPGDCFTHSDCPASAACVDNRCKNPCDARDVCGKNAECSTEAHTPLCRCPAQTRGDAKVECVHLECSDSNDCSGNKACIDFSCVDPCSLPNVCGQRADCTPVNHVGVCICQAGCTGDPHLGCVPVLYCAADVQCPAGTKCNNGICTSLCTSSRECIGDQLCIQGVCQPTCKSNESCPQFQFCQNSICVQEVKCRSDDDCDSTDKCRENTVGQAECVNACDGPVLCGRNAECAAHNHEAVCTCKTGYHGNPKDDKSGCQPIECTTDLECSNDKLCDTFKCRIACLAKNPCGVNALCSAENHRQVCYCQPGFTGDALLGCKLIDLCAENPCGPGARCENSRGTFKCHCPQGLVGDPYTAGCQIPVECNKDEDCPDAAKCTKSNGVPKCKAVCETTKCGPNAECAASKHVAKCVCREAYEGNPNDRTIGCRPKPVPCRANTDCSANTYCYQDICRAPCLSDGECSLTEKCLQGQCRNPCDGASACGMNAECQVLTHQKQCSCPPGFTGNHDVECVRMTCRVDNDCFLGHICLHNMCVFGCHSDEDCGASESCRDNRCSNPCSPNPCGPNAACTVSNQRASCSCTKGFVPNPSAKVACVRMPAAPCSENRDCPSSTTCLVGSCLPVCSSNTGCLGNERCDPGSGVCRPLCRRDQDCRSGEVCEGLVCAVGCRSDSGCPADRACINSKCEDLCTSPTACGTNAGCTMRDHQKECICPAPLTGDPTVGCRQPTESCSQEQGCPSGYTCYAGTCQATCTNDLSCLSDERCVSGLCRAICNSDSKCGTRQICENRLCAIGCRSDTVCPDDQACIDKQCRNPCDGATTCGACATCRVVNHGVQCSCPSSFFGNPLIGCSRPAVRCGSPGNQDCAECDEAGYCTKSCSHANDCACGEVCANGKCRIKCSGAIACEQCRDPCTAGESPCGENALCRVSEHRAVCLCPDGYQGEPSRACTQYECTKDEDCESNKRCSADRACRNPCLEPGACGSNAQCRVVSRRAQCSCPPGYFGNSQVECKQGGDQCLRNPCGENTRCRDLPGGGFECSCAPGCAGDANRGCLCGGTLKDLCRDKKCGVNAVCLIESNGQPECHCPPDYPAGNPYRECECSFLLIGSIDRTPADCRTNGCGSNAECLREGAVFLCRCLPGTSGRPDVECRAENACSSDYDCPNEKACVNSQCTEPCSLRGACGENALCRVVLHKPRCSCPQCYVGMPHEACTPDPKCDTDSRPNLPSTGCARDNDCADHHACNRAAAECQDPCRIANTFACDANKKCEVQRHKPMCVCKSGFVVNDVGELTCAPDRVECARDQECASNLACIESKCQNPCTALRKLPCSLDKTCDVLDHKPVCICTKDCNPSLSICLRDPGCPAHLACRGYRCVDPCTNVTCTDDAPCYVEEHKPVCKFCPQGYQVKAQARQHLLDARWMPSALTQRPALEENV</sequence>
<feature type="domain" description="EGF-like" evidence="7">
    <location>
        <begin position="632"/>
        <end position="668"/>
    </location>
</feature>
<dbReference type="PROSITE" id="PS00010">
    <property type="entry name" value="ASX_HYDROXYL"/>
    <property type="match status" value="16"/>
</dbReference>
<feature type="domain" description="EGF-like" evidence="7">
    <location>
        <begin position="280"/>
        <end position="323"/>
    </location>
</feature>
<dbReference type="GO" id="GO:0005509">
    <property type="term" value="F:calcium ion binding"/>
    <property type="evidence" value="ECO:0007669"/>
    <property type="project" value="InterPro"/>
</dbReference>
<dbReference type="InterPro" id="IPR001881">
    <property type="entry name" value="EGF-like_Ca-bd_dom"/>
</dbReference>
<dbReference type="FunFam" id="2.10.25.10:FF:000038">
    <property type="entry name" value="Fibrillin 2"/>
    <property type="match status" value="10"/>
</dbReference>
<feature type="domain" description="EGF-like" evidence="7">
    <location>
        <begin position="2429"/>
        <end position="2469"/>
    </location>
</feature>
<feature type="domain" description="EGF-like" evidence="7">
    <location>
        <begin position="509"/>
        <end position="548"/>
    </location>
</feature>
<dbReference type="SUPFAM" id="SSF57196">
    <property type="entry name" value="EGF/Laminin"/>
    <property type="match status" value="8"/>
</dbReference>
<dbReference type="InterPro" id="IPR003645">
    <property type="entry name" value="Fol_N"/>
</dbReference>
<feature type="domain" description="EGF-like" evidence="7">
    <location>
        <begin position="342"/>
        <end position="383"/>
    </location>
</feature>
<dbReference type="EMBL" id="OB793035">
    <property type="protein sequence ID" value="CAD7425816.1"/>
    <property type="molecule type" value="Genomic_DNA"/>
</dbReference>
<feature type="domain" description="EGF-like" evidence="7">
    <location>
        <begin position="424"/>
        <end position="467"/>
    </location>
</feature>
<evidence type="ECO:0000256" key="5">
    <source>
        <dbReference type="ARBA" id="ARBA00023180"/>
    </source>
</evidence>
<comment type="caution">
    <text evidence="6">Lacks conserved residue(s) required for the propagation of feature annotation.</text>
</comment>